<dbReference type="KEGG" id="ati:AL072_23855"/>
<dbReference type="EMBL" id="CP012404">
    <property type="protein sequence ID" value="ALG74050.1"/>
    <property type="molecule type" value="Genomic_DNA"/>
</dbReference>
<comment type="similarity">
    <text evidence="1 4">Belongs to the bacterial solute-binding protein 3 family.</text>
</comment>
<dbReference type="RefSeq" id="WP_045583633.1">
    <property type="nucleotide sequence ID" value="NZ_CP012404.1"/>
</dbReference>
<evidence type="ECO:0000313" key="7">
    <source>
        <dbReference type="EMBL" id="ALG74050.1"/>
    </source>
</evidence>
<dbReference type="PANTHER" id="PTHR30085">
    <property type="entry name" value="AMINO ACID ABC TRANSPORTER PERMEASE"/>
    <property type="match status" value="1"/>
</dbReference>
<keyword evidence="2" id="KW-0813">Transport</keyword>
<protein>
    <submittedName>
        <fullName evidence="7">Amino acid ABC transporter substrate-binding protein</fullName>
    </submittedName>
</protein>
<reference evidence="7 8" key="2">
    <citation type="journal article" date="2016" name="Genome Announc.">
        <title>Complete Genome Sequence of a Strain of Azospirillum thiophilum Isolated from a Sulfide Spring.</title>
        <authorList>
            <person name="Fomenkov A."/>
            <person name="Vincze T."/>
            <person name="Grabovich M."/>
            <person name="Anton B.P."/>
            <person name="Dubinina G."/>
            <person name="Orlova M."/>
            <person name="Belousova E."/>
            <person name="Roberts R.J."/>
        </authorList>
    </citation>
    <scope>NUCLEOTIDE SEQUENCE [LARGE SCALE GENOMIC DNA]</scope>
    <source>
        <strain evidence="7 8">BV-S</strain>
    </source>
</reference>
<dbReference type="SMART" id="SM00062">
    <property type="entry name" value="PBPb"/>
    <property type="match status" value="1"/>
</dbReference>
<dbReference type="PROSITE" id="PS01039">
    <property type="entry name" value="SBP_BACTERIAL_3"/>
    <property type="match status" value="1"/>
</dbReference>
<feature type="signal peptide" evidence="5">
    <location>
        <begin position="1"/>
        <end position="39"/>
    </location>
</feature>
<sequence length="356" mass="38311">MRLKEPRPVKTRLHTLAIAATLSVSAIALSGAVSGTAQAGATFDGVKQKGYVQCGVNLGLYGFSSPDDKGKWSGLDVDVCRAVAAAMFGDAEKVKYTPLSAQQRLPALQSGEIDLLARNTTRTLTRDTANGLNFTPTNYYDGQGFMVSSKLGLKSAKQLNGATVCVLPGTTTEQNVSDYFRANKMTFKPVVIEKNEELNKAFFAGRCDALTSDASQLAAIRAAEVQNPNDYVILPELISKEPLSPAVRQGDEEWMNLVTWAFYAMVQAEEKGLTSETVDAAMTSPDPDVKRLLGVTAGNGKALGVEENWAFNIIKQVGNYAQSYERNVGAGSKLKMPRGQNALYTEGGLMYAPPMK</sequence>
<keyword evidence="3 5" id="KW-0732">Signal</keyword>
<evidence type="ECO:0000256" key="1">
    <source>
        <dbReference type="ARBA" id="ARBA00010333"/>
    </source>
</evidence>
<gene>
    <name evidence="7" type="ORF">AL072_23855</name>
</gene>
<feature type="chain" id="PRO_5042158257" evidence="5">
    <location>
        <begin position="40"/>
        <end position="356"/>
    </location>
</feature>
<dbReference type="PANTHER" id="PTHR30085:SF7">
    <property type="entry name" value="AMINO-ACID ABC TRANSPORTER-BINDING PROTEIN YHDW-RELATED"/>
    <property type="match status" value="1"/>
</dbReference>
<dbReference type="SUPFAM" id="SSF53850">
    <property type="entry name" value="Periplasmic binding protein-like II"/>
    <property type="match status" value="1"/>
</dbReference>
<dbReference type="AlphaFoldDB" id="A0AAC8ZW56"/>
<feature type="domain" description="Solute-binding protein family 3/N-terminal" evidence="6">
    <location>
        <begin position="51"/>
        <end position="276"/>
    </location>
</feature>
<accession>A0AAC8ZW56</accession>
<dbReference type="Gene3D" id="3.40.190.10">
    <property type="entry name" value="Periplasmic binding protein-like II"/>
    <property type="match status" value="2"/>
</dbReference>
<evidence type="ECO:0000259" key="6">
    <source>
        <dbReference type="SMART" id="SM00062"/>
    </source>
</evidence>
<dbReference type="Pfam" id="PF00497">
    <property type="entry name" value="SBP_bac_3"/>
    <property type="match status" value="1"/>
</dbReference>
<reference evidence="8" key="1">
    <citation type="submission" date="2015-08" db="EMBL/GenBank/DDBJ databases">
        <title>Complete Genome Sequence of Azospirillum thiophilum BV-S.</title>
        <authorList>
            <person name="Fomenkov A."/>
            <person name="Vincze T."/>
            <person name="Grabovich M."/>
            <person name="Dubinina G."/>
            <person name="Orlova M."/>
            <person name="Belousova E."/>
            <person name="Roberts R.J."/>
        </authorList>
    </citation>
    <scope>NUCLEOTIDE SEQUENCE [LARGE SCALE GENOMIC DNA]</scope>
    <source>
        <strain evidence="8">BV-S</strain>
    </source>
</reference>
<evidence type="ECO:0000256" key="4">
    <source>
        <dbReference type="RuleBase" id="RU003744"/>
    </source>
</evidence>
<dbReference type="InterPro" id="IPR018313">
    <property type="entry name" value="SBP_3_CS"/>
</dbReference>
<evidence type="ECO:0000256" key="3">
    <source>
        <dbReference type="ARBA" id="ARBA00022729"/>
    </source>
</evidence>
<dbReference type="CDD" id="cd13692">
    <property type="entry name" value="PBP2_BztA"/>
    <property type="match status" value="1"/>
</dbReference>
<name>A0AAC8ZW56_9PROT</name>
<proteinExistence type="inferred from homology"/>
<dbReference type="Proteomes" id="UP000069935">
    <property type="component" value="Chromosome 4"/>
</dbReference>
<dbReference type="GO" id="GO:0006865">
    <property type="term" value="P:amino acid transport"/>
    <property type="evidence" value="ECO:0007669"/>
    <property type="project" value="TreeGrafter"/>
</dbReference>
<evidence type="ECO:0000313" key="8">
    <source>
        <dbReference type="Proteomes" id="UP000069935"/>
    </source>
</evidence>
<evidence type="ECO:0000256" key="5">
    <source>
        <dbReference type="SAM" id="SignalP"/>
    </source>
</evidence>
<organism evidence="7 8">
    <name type="scientific">Azospirillum thiophilum</name>
    <dbReference type="NCBI Taxonomy" id="528244"/>
    <lineage>
        <taxon>Bacteria</taxon>
        <taxon>Pseudomonadati</taxon>
        <taxon>Pseudomonadota</taxon>
        <taxon>Alphaproteobacteria</taxon>
        <taxon>Rhodospirillales</taxon>
        <taxon>Azospirillaceae</taxon>
        <taxon>Azospirillum</taxon>
    </lineage>
</organism>
<evidence type="ECO:0000256" key="2">
    <source>
        <dbReference type="ARBA" id="ARBA00022448"/>
    </source>
</evidence>
<dbReference type="InterPro" id="IPR001638">
    <property type="entry name" value="Solute-binding_3/MltF_N"/>
</dbReference>
<keyword evidence="8" id="KW-1185">Reference proteome</keyword>
<dbReference type="InterPro" id="IPR051455">
    <property type="entry name" value="Bact_solute-bind_prot3"/>
</dbReference>